<feature type="domain" description="CdaR GGDEF-like" evidence="4">
    <location>
        <begin position="276"/>
        <end position="410"/>
    </location>
</feature>
<dbReference type="Pfam" id="PF13556">
    <property type="entry name" value="HTH_30"/>
    <property type="match status" value="1"/>
</dbReference>
<dbReference type="RefSeq" id="WP_208675952.1">
    <property type="nucleotide sequence ID" value="NZ_CP070380.1"/>
</dbReference>
<comment type="caution">
    <text evidence="5">The sequence shown here is derived from an EMBL/GenBank/DDBJ whole genome shotgun (WGS) entry which is preliminary data.</text>
</comment>
<evidence type="ECO:0000259" key="2">
    <source>
        <dbReference type="Pfam" id="PF07905"/>
    </source>
</evidence>
<dbReference type="InterPro" id="IPR012914">
    <property type="entry name" value="PucR_dom"/>
</dbReference>
<evidence type="ECO:0000259" key="3">
    <source>
        <dbReference type="Pfam" id="PF13556"/>
    </source>
</evidence>
<comment type="similarity">
    <text evidence="1">Belongs to the CdaR family.</text>
</comment>
<dbReference type="Gene3D" id="1.10.10.2840">
    <property type="entry name" value="PucR C-terminal helix-turn-helix domain"/>
    <property type="match status" value="1"/>
</dbReference>
<dbReference type="Pfam" id="PF17853">
    <property type="entry name" value="GGDEF_2"/>
    <property type="match status" value="1"/>
</dbReference>
<proteinExistence type="inferred from homology"/>
<sequence length="543" mass="58295">MSLTVGEVIGLEVVQRGRPQVLSSGRWDEPIRWVHVGDVPDMSALLLGGELVLTTGTALNTAPEVYLRGLADAGALGVVVELGTAMHEVPQSVTDLARSLGLALVALRRQIKFVDVTEAVHRQIVAAQFDEVAFDRKVHETFTELSVRRASVSSIVDAAARILDQPVVLEDLAHQALAVSARGEPAAELLKNWERRSRRNPTEGGGAEPWVITSVGLRGEEWGRLLIPSPPAEPGRARMVLERAATALALHRMIEQNRTGLHQQAQSGLIDDVLQGRIADEREIAARAHALGLRKVPRYLPMVVRVDGLAGGVDPVAAQRLNVNLLETVVHTVNASGHTGLFSVRGPGEIGGLVALNPGRASADKALSEIGQQLRRDIGRSTGGKRSVCAVAQPGVEIADSIRGLAEAAHIAEVALAMGDAEARDFHRAADVRLRGLISLLRDDPRVQQFAETELKAMLAEDPAAHHGLTDLEVLRAYLQLGGNKVALAKRLHVSRPALYKRLAAISDKLGVPLDDAESMTSLHVAMMVQDARRRRESPAPSG</sequence>
<reference evidence="5" key="1">
    <citation type="submission" date="2023-07" db="EMBL/GenBank/DDBJ databases">
        <title>Degradation of tert-butanol by M. austroafricanum TBA100.</title>
        <authorList>
            <person name="Helbich S."/>
            <person name="Vainshtein Y."/>
        </authorList>
    </citation>
    <scope>NUCLEOTIDE SEQUENCE</scope>
    <source>
        <strain evidence="5">TBA100</strain>
    </source>
</reference>
<dbReference type="InterPro" id="IPR041522">
    <property type="entry name" value="CdaR_GGDEF"/>
</dbReference>
<organism evidence="5 6">
    <name type="scientific">Mycolicibacterium austroafricanum</name>
    <name type="common">Mycobacterium austroafricanum</name>
    <dbReference type="NCBI Taxonomy" id="39687"/>
    <lineage>
        <taxon>Bacteria</taxon>
        <taxon>Bacillati</taxon>
        <taxon>Actinomycetota</taxon>
        <taxon>Actinomycetes</taxon>
        <taxon>Mycobacteriales</taxon>
        <taxon>Mycobacteriaceae</taxon>
        <taxon>Mycolicibacterium</taxon>
    </lineage>
</organism>
<dbReference type="InterPro" id="IPR042070">
    <property type="entry name" value="PucR_C-HTH_sf"/>
</dbReference>
<accession>A0ABT8HMR8</accession>
<name>A0ABT8HMR8_MYCAO</name>
<dbReference type="InterPro" id="IPR051448">
    <property type="entry name" value="CdaR-like_regulators"/>
</dbReference>
<evidence type="ECO:0000313" key="6">
    <source>
        <dbReference type="Proteomes" id="UP001172687"/>
    </source>
</evidence>
<dbReference type="PANTHER" id="PTHR33744">
    <property type="entry name" value="CARBOHYDRATE DIACID REGULATOR"/>
    <property type="match status" value="1"/>
</dbReference>
<feature type="domain" description="Purine catabolism PurC-like" evidence="2">
    <location>
        <begin position="8"/>
        <end position="124"/>
    </location>
</feature>
<evidence type="ECO:0000256" key="1">
    <source>
        <dbReference type="ARBA" id="ARBA00006754"/>
    </source>
</evidence>
<dbReference type="InterPro" id="IPR025736">
    <property type="entry name" value="PucR_C-HTH_dom"/>
</dbReference>
<dbReference type="Proteomes" id="UP001172687">
    <property type="component" value="Unassembled WGS sequence"/>
</dbReference>
<dbReference type="EMBL" id="JAUHTC010000097">
    <property type="protein sequence ID" value="MDN4522049.1"/>
    <property type="molecule type" value="Genomic_DNA"/>
</dbReference>
<feature type="domain" description="PucR C-terminal helix-turn-helix" evidence="3">
    <location>
        <begin position="472"/>
        <end position="528"/>
    </location>
</feature>
<protein>
    <submittedName>
        <fullName evidence="5">PucR family transcriptional regulator</fullName>
    </submittedName>
</protein>
<dbReference type="PANTHER" id="PTHR33744:SF1">
    <property type="entry name" value="DNA-BINDING TRANSCRIPTIONAL ACTIVATOR ADER"/>
    <property type="match status" value="1"/>
</dbReference>
<dbReference type="Pfam" id="PF07905">
    <property type="entry name" value="PucR"/>
    <property type="match status" value="1"/>
</dbReference>
<evidence type="ECO:0000259" key="4">
    <source>
        <dbReference type="Pfam" id="PF17853"/>
    </source>
</evidence>
<keyword evidence="6" id="KW-1185">Reference proteome</keyword>
<gene>
    <name evidence="5" type="ORF">QYF68_30155</name>
</gene>
<evidence type="ECO:0000313" key="5">
    <source>
        <dbReference type="EMBL" id="MDN4522049.1"/>
    </source>
</evidence>